<evidence type="ECO:0000313" key="4">
    <source>
        <dbReference type="EMBL" id="WOO76766.1"/>
    </source>
</evidence>
<name>A0AAF1BEN9_9TREE</name>
<dbReference type="PANTHER" id="PTHR28069:SF1">
    <property type="entry name" value="PROTEIN MSS51, MITOCHONDRIAL"/>
    <property type="match status" value="1"/>
</dbReference>
<keyword evidence="5" id="KW-1185">Reference proteome</keyword>
<evidence type="ECO:0000256" key="1">
    <source>
        <dbReference type="SAM" id="MobiDB-lite"/>
    </source>
</evidence>
<organism evidence="4 5">
    <name type="scientific">Vanrija pseudolonga</name>
    <dbReference type="NCBI Taxonomy" id="143232"/>
    <lineage>
        <taxon>Eukaryota</taxon>
        <taxon>Fungi</taxon>
        <taxon>Dikarya</taxon>
        <taxon>Basidiomycota</taxon>
        <taxon>Agaricomycotina</taxon>
        <taxon>Tremellomycetes</taxon>
        <taxon>Trichosporonales</taxon>
        <taxon>Trichosporonaceae</taxon>
        <taxon>Vanrija</taxon>
    </lineage>
</organism>
<dbReference type="InterPro" id="IPR046824">
    <property type="entry name" value="Mss51-like_C"/>
</dbReference>
<dbReference type="Proteomes" id="UP000827549">
    <property type="component" value="Chromosome 1"/>
</dbReference>
<accession>A0AAF1BEN9</accession>
<feature type="domain" description="Mitochondrial splicing suppressor 51 zinc-finger" evidence="2">
    <location>
        <begin position="101"/>
        <end position="156"/>
    </location>
</feature>
<feature type="region of interest" description="Disordered" evidence="1">
    <location>
        <begin position="429"/>
        <end position="453"/>
    </location>
</feature>
<gene>
    <name evidence="4" type="primary">MSS51</name>
    <name evidence="4" type="ORF">LOC62_01G000384</name>
</gene>
<dbReference type="EMBL" id="CP086714">
    <property type="protein sequence ID" value="WOO76766.1"/>
    <property type="molecule type" value="Genomic_DNA"/>
</dbReference>
<reference evidence="4" key="1">
    <citation type="submission" date="2023-10" db="EMBL/GenBank/DDBJ databases">
        <authorList>
            <person name="Noh H."/>
        </authorList>
    </citation>
    <scope>NUCLEOTIDE SEQUENCE</scope>
    <source>
        <strain evidence="4">DUCC4014</strain>
    </source>
</reference>
<dbReference type="Pfam" id="PF13824">
    <property type="entry name" value="zf-Mss51"/>
    <property type="match status" value="1"/>
</dbReference>
<dbReference type="AlphaFoldDB" id="A0AAF1BEN9"/>
<dbReference type="RefSeq" id="XP_062622798.1">
    <property type="nucleotide sequence ID" value="XM_062766814.1"/>
</dbReference>
<dbReference type="Pfam" id="PF20179">
    <property type="entry name" value="MSS51_C"/>
    <property type="match status" value="1"/>
</dbReference>
<dbReference type="GeneID" id="87803643"/>
<dbReference type="InterPro" id="IPR032717">
    <property type="entry name" value="Mss51_Znf"/>
</dbReference>
<evidence type="ECO:0000259" key="2">
    <source>
        <dbReference type="Pfam" id="PF13824"/>
    </source>
</evidence>
<dbReference type="PANTHER" id="PTHR28069">
    <property type="entry name" value="GH20023P"/>
    <property type="match status" value="1"/>
</dbReference>
<evidence type="ECO:0000313" key="5">
    <source>
        <dbReference type="Proteomes" id="UP000827549"/>
    </source>
</evidence>
<sequence length="521" mass="58758">MRQATGRALTRAAYRPVVASRASPIPSAVPSAVLPRQAVPSLQAKRTFFNIFQKKKKQPQFEQGTDNKLILSQADLFHKLSESPFEALREKGERIRTYSICPVSYEKHHEQVPVKYECPNCGFPSHASEERWVEGKAEHDEYCPRIREVNEDEHDIRSGRRIVEFENMPGIQPYEQAVSLATWDSFFFTRGFVSINSPRAIRHVSKLMTYPITILSVLHQNGPFNASNGRITHEGRRSMAAIHSTIHPPPGTTIERSSDIRPMPPVRIFILGARAESTLPADLWLQVAHLFPTTQFNIFFIGPEAGIPIVDGRKREYLKMETEGSKYGYPTCDFNVSPQLKLTSIQSTYQNVHNQLGPFDPYQDVFFAFSPGLGFPDQSPENKQEGQQPLVQAETSWRKPLQQILETKCGLFFTAFSPTDLARDVSAVYGTQPPTAGPDSPSEYPSSVRLPTTPAPPIEGVTDEFELILTPGANPFGSRKWEIAEWDIRVGVKTNWGIWGIRGKRYEVTNNAEEEAEKEEE</sequence>
<proteinExistence type="predicted"/>
<protein>
    <submittedName>
        <fullName evidence="4">Protein MSS51, mitochondrial</fullName>
    </submittedName>
</protein>
<feature type="domain" description="Mitochondrial splicing suppressor 51-like C-terminal" evidence="3">
    <location>
        <begin position="211"/>
        <end position="483"/>
    </location>
</feature>
<evidence type="ECO:0000259" key="3">
    <source>
        <dbReference type="Pfam" id="PF20179"/>
    </source>
</evidence>